<protein>
    <submittedName>
        <fullName evidence="2">Uncharacterized protein</fullName>
    </submittedName>
</protein>
<keyword evidence="3" id="KW-1185">Reference proteome</keyword>
<dbReference type="AlphaFoldDB" id="A0A175W640"/>
<evidence type="ECO:0000256" key="1">
    <source>
        <dbReference type="SAM" id="SignalP"/>
    </source>
</evidence>
<feature type="chain" id="PRO_5008043644" evidence="1">
    <location>
        <begin position="19"/>
        <end position="188"/>
    </location>
</feature>
<dbReference type="Proteomes" id="UP000078237">
    <property type="component" value="Unassembled WGS sequence"/>
</dbReference>
<evidence type="ECO:0000313" key="2">
    <source>
        <dbReference type="EMBL" id="KXX78979.1"/>
    </source>
</evidence>
<name>A0A175W640_9PEZI</name>
<reference evidence="2 3" key="1">
    <citation type="journal article" date="2016" name="Genome Announc.">
        <title>Genome Sequence of Madurella mycetomatis mm55, Isolated from a Human Mycetoma Case in Sudan.</title>
        <authorList>
            <person name="Smit S."/>
            <person name="Derks M.F."/>
            <person name="Bervoets S."/>
            <person name="Fahal A."/>
            <person name="van Leeuwen W."/>
            <person name="van Belkum A."/>
            <person name="van de Sande W.W."/>
        </authorList>
    </citation>
    <scope>NUCLEOTIDE SEQUENCE [LARGE SCALE GENOMIC DNA]</scope>
    <source>
        <strain evidence="3">mm55</strain>
    </source>
</reference>
<dbReference type="VEuPathDB" id="FungiDB:MMYC01_206289"/>
<feature type="signal peptide" evidence="1">
    <location>
        <begin position="1"/>
        <end position="18"/>
    </location>
</feature>
<organism evidence="2 3">
    <name type="scientific">Madurella mycetomatis</name>
    <dbReference type="NCBI Taxonomy" id="100816"/>
    <lineage>
        <taxon>Eukaryota</taxon>
        <taxon>Fungi</taxon>
        <taxon>Dikarya</taxon>
        <taxon>Ascomycota</taxon>
        <taxon>Pezizomycotina</taxon>
        <taxon>Sordariomycetes</taxon>
        <taxon>Sordariomycetidae</taxon>
        <taxon>Sordariales</taxon>
        <taxon>Sordariales incertae sedis</taxon>
        <taxon>Madurella</taxon>
    </lineage>
</organism>
<sequence length="188" mass="18862">MKYSSTLLAAIAFTGVWAIPAPMPAVSGDALAPVTGRAVQASGNDLTKAVTDPAGNLDSMHSAKRQTAANPAPVLSQLSPQQLSALLTALGLPSTTSLAQVETLLTGLLTAVGLSINLLLNLTVQQIGQVIAEILAALQIPQLGGVQSLLSLTVGQIVTQFTPAGAAAQPGLLAVIDSILNPSATQAA</sequence>
<dbReference type="EMBL" id="LCTW02000101">
    <property type="protein sequence ID" value="KXX78979.1"/>
    <property type="molecule type" value="Genomic_DNA"/>
</dbReference>
<gene>
    <name evidence="2" type="ORF">MMYC01_206289</name>
</gene>
<accession>A0A175W640</accession>
<evidence type="ECO:0000313" key="3">
    <source>
        <dbReference type="Proteomes" id="UP000078237"/>
    </source>
</evidence>
<proteinExistence type="predicted"/>
<comment type="caution">
    <text evidence="2">The sequence shown here is derived from an EMBL/GenBank/DDBJ whole genome shotgun (WGS) entry which is preliminary data.</text>
</comment>
<keyword evidence="1" id="KW-0732">Signal</keyword>